<evidence type="ECO:0000313" key="2">
    <source>
        <dbReference type="Proteomes" id="UP000241365"/>
    </source>
</evidence>
<dbReference type="RefSeq" id="YP_010776467.1">
    <property type="nucleotide sequence ID" value="NC_075034.1"/>
</dbReference>
<organism evidence="1 2">
    <name type="scientific">Powai lake megavirus</name>
    <dbReference type="NCBI Taxonomy" id="1842663"/>
    <lineage>
        <taxon>Viruses</taxon>
        <taxon>Varidnaviria</taxon>
        <taxon>Bamfordvirae</taxon>
        <taxon>Nucleocytoviricota</taxon>
        <taxon>Megaviricetes</taxon>
        <taxon>Imitervirales</taxon>
        <taxon>Mimiviridae</taxon>
        <taxon>Megamimivirinae</taxon>
        <taxon>Megavirus</taxon>
        <taxon>Megavirus powaiense</taxon>
    </lineage>
</organism>
<keyword evidence="2" id="KW-1185">Reference proteome</keyword>
<name>A0A167RI82_9VIRU</name>
<dbReference type="GeneID" id="80513078"/>
<dbReference type="Proteomes" id="UP000241365">
    <property type="component" value="Segment"/>
</dbReference>
<accession>A0A167RI82</accession>
<reference evidence="1 2" key="1">
    <citation type="journal article" date="2016" name="Genome Announc.">
        <title>Complete Genome Sequence of a New Megavirus Family Member Isolated from an Inland Water Lake for the First Time in India.</title>
        <authorList>
            <person name="Chatterjee A."/>
            <person name="Ali F."/>
            <person name="Bange D."/>
            <person name="Kondabagil K."/>
        </authorList>
    </citation>
    <scope>NUCLEOTIDE SEQUENCE [LARGE SCALE GENOMIC DNA]</scope>
    <source>
        <strain evidence="1">1</strain>
    </source>
</reference>
<dbReference type="EMBL" id="KU877344">
    <property type="protein sequence ID" value="ANB50716.1"/>
    <property type="molecule type" value="Genomic_DNA"/>
</dbReference>
<sequence length="137" mass="16378">MSKINDSMEICEHHYNTIQNFINYFITLNNISINHSQKYYFSENQITLYLKNNTVTNVHYYNEPDKLEKIISLGIDKISYNNNLWHYHIINNYKILIALSGFCFINSLKYIVVSNIMVIINNNEYKIIDHCLFILRD</sequence>
<dbReference type="KEGG" id="vg:80513078"/>
<protein>
    <submittedName>
        <fullName evidence="1">Uncharacterized protein</fullName>
    </submittedName>
</protein>
<evidence type="ECO:0000313" key="1">
    <source>
        <dbReference type="EMBL" id="ANB50716.1"/>
    </source>
</evidence>
<proteinExistence type="predicted"/>